<protein>
    <submittedName>
        <fullName evidence="1">Uncharacterized protein</fullName>
    </submittedName>
</protein>
<dbReference type="AlphaFoldDB" id="A0A0E9PNT4"/>
<dbReference type="EMBL" id="GBXM01102625">
    <property type="protein sequence ID" value="JAH05952.1"/>
    <property type="molecule type" value="Transcribed_RNA"/>
</dbReference>
<organism evidence="1">
    <name type="scientific">Anguilla anguilla</name>
    <name type="common">European freshwater eel</name>
    <name type="synonym">Muraena anguilla</name>
    <dbReference type="NCBI Taxonomy" id="7936"/>
    <lineage>
        <taxon>Eukaryota</taxon>
        <taxon>Metazoa</taxon>
        <taxon>Chordata</taxon>
        <taxon>Craniata</taxon>
        <taxon>Vertebrata</taxon>
        <taxon>Euteleostomi</taxon>
        <taxon>Actinopterygii</taxon>
        <taxon>Neopterygii</taxon>
        <taxon>Teleostei</taxon>
        <taxon>Anguilliformes</taxon>
        <taxon>Anguillidae</taxon>
        <taxon>Anguilla</taxon>
    </lineage>
</organism>
<evidence type="ECO:0000313" key="1">
    <source>
        <dbReference type="EMBL" id="JAH05952.1"/>
    </source>
</evidence>
<reference evidence="1" key="1">
    <citation type="submission" date="2014-11" db="EMBL/GenBank/DDBJ databases">
        <authorList>
            <person name="Amaro Gonzalez C."/>
        </authorList>
    </citation>
    <scope>NUCLEOTIDE SEQUENCE</scope>
</reference>
<accession>A0A0E9PNT4</accession>
<name>A0A0E9PNT4_ANGAN</name>
<reference evidence="1" key="2">
    <citation type="journal article" date="2015" name="Fish Shellfish Immunol.">
        <title>Early steps in the European eel (Anguilla anguilla)-Vibrio vulnificus interaction in the gills: Role of the RtxA13 toxin.</title>
        <authorList>
            <person name="Callol A."/>
            <person name="Pajuelo D."/>
            <person name="Ebbesson L."/>
            <person name="Teles M."/>
            <person name="MacKenzie S."/>
            <person name="Amaro C."/>
        </authorList>
    </citation>
    <scope>NUCLEOTIDE SEQUENCE</scope>
</reference>
<proteinExistence type="predicted"/>
<sequence>MCYFFVIHSYTCHVYTQTSCRPMSVNYINITAAFF</sequence>